<evidence type="ECO:0000313" key="4">
    <source>
        <dbReference type="Proteomes" id="UP000581087"/>
    </source>
</evidence>
<reference evidence="1 4" key="2">
    <citation type="submission" date="2020-07" db="EMBL/GenBank/DDBJ databases">
        <title>Sequencing the genomes of 1000 actinobacteria strains.</title>
        <authorList>
            <person name="Klenk H.-P."/>
        </authorList>
    </citation>
    <scope>NUCLEOTIDE SEQUENCE [LARGE SCALE GENOMIC DNA]</scope>
    <source>
        <strain evidence="1 4">DSM 23870</strain>
    </source>
</reference>
<dbReference type="EMBL" id="SDPM01000002">
    <property type="protein sequence ID" value="RXZ87303.1"/>
    <property type="molecule type" value="Genomic_DNA"/>
</dbReference>
<name>A0A4Q2MA31_9MICO</name>
<protein>
    <submittedName>
        <fullName evidence="2">Uncharacterized protein</fullName>
    </submittedName>
</protein>
<evidence type="ECO:0000313" key="1">
    <source>
        <dbReference type="EMBL" id="NYD66636.1"/>
    </source>
</evidence>
<evidence type="ECO:0000313" key="2">
    <source>
        <dbReference type="EMBL" id="RXZ87303.1"/>
    </source>
</evidence>
<proteinExistence type="predicted"/>
<dbReference type="RefSeq" id="WP_129172877.1">
    <property type="nucleotide sequence ID" value="NZ_JACCBI010000001.1"/>
</dbReference>
<sequence length="198" mass="22349">MRWNRLFDDLEVQLDRELDLEDRGLRQEEERLRLGRLSLRERIAALAAPGEPAASAVRVEIGDETFHVRPTAFGRDWLAGDIIGEGPYPLACVIPFASVTAIVVTSESRIAASLETERESTARLMERIGLVFALRDLCRRRVGVSIVTVTGRVHGTIDRVARDHIDLAVHERGVPRRTRDVAEFRILPLTAIRYLTME</sequence>
<dbReference type="OrthoDB" id="3827359at2"/>
<organism evidence="2 3">
    <name type="scientific">Agromyces atrinae</name>
    <dbReference type="NCBI Taxonomy" id="592376"/>
    <lineage>
        <taxon>Bacteria</taxon>
        <taxon>Bacillati</taxon>
        <taxon>Actinomycetota</taxon>
        <taxon>Actinomycetes</taxon>
        <taxon>Micrococcales</taxon>
        <taxon>Microbacteriaceae</taxon>
        <taxon>Agromyces</taxon>
    </lineage>
</organism>
<keyword evidence="3" id="KW-1185">Reference proteome</keyword>
<dbReference type="AlphaFoldDB" id="A0A4Q2MA31"/>
<comment type="caution">
    <text evidence="2">The sequence shown here is derived from an EMBL/GenBank/DDBJ whole genome shotgun (WGS) entry which is preliminary data.</text>
</comment>
<evidence type="ECO:0000313" key="3">
    <source>
        <dbReference type="Proteomes" id="UP000292686"/>
    </source>
</evidence>
<accession>A0A4Q2MA31</accession>
<dbReference type="Proteomes" id="UP000292686">
    <property type="component" value="Unassembled WGS sequence"/>
</dbReference>
<dbReference type="EMBL" id="JACCBI010000001">
    <property type="protein sequence ID" value="NYD66636.1"/>
    <property type="molecule type" value="Genomic_DNA"/>
</dbReference>
<reference evidence="2 3" key="1">
    <citation type="submission" date="2019-01" db="EMBL/GenBank/DDBJ databases">
        <title>Agromyces.</title>
        <authorList>
            <person name="Li J."/>
        </authorList>
    </citation>
    <scope>NUCLEOTIDE SEQUENCE [LARGE SCALE GENOMIC DNA]</scope>
    <source>
        <strain evidence="2 3">DSM 23870</strain>
    </source>
</reference>
<dbReference type="Proteomes" id="UP000581087">
    <property type="component" value="Unassembled WGS sequence"/>
</dbReference>
<gene>
    <name evidence="1" type="ORF">BJ972_001155</name>
    <name evidence="2" type="ORF">ESP50_05120</name>
</gene>